<feature type="transmembrane region" description="Helical" evidence="6">
    <location>
        <begin position="38"/>
        <end position="55"/>
    </location>
</feature>
<keyword evidence="3 6" id="KW-0812">Transmembrane</keyword>
<keyword evidence="8" id="KW-1185">Reference proteome</keyword>
<dbReference type="InterPro" id="IPR006726">
    <property type="entry name" value="PHBA_efflux_AaeB/fusaric-R"/>
</dbReference>
<feature type="transmembrane region" description="Helical" evidence="6">
    <location>
        <begin position="67"/>
        <end position="86"/>
    </location>
</feature>
<accession>A0ABR1ZYB8</accession>
<feature type="transmembrane region" description="Helical" evidence="6">
    <location>
        <begin position="92"/>
        <end position="110"/>
    </location>
</feature>
<gene>
    <name evidence="7" type="ORF">V6N11_058012</name>
</gene>
<dbReference type="PANTHER" id="PTHR30509:SF34">
    <property type="entry name" value="F3L24.34 PROTEIN"/>
    <property type="match status" value="1"/>
</dbReference>
<evidence type="ECO:0000256" key="3">
    <source>
        <dbReference type="ARBA" id="ARBA00022692"/>
    </source>
</evidence>
<feature type="transmembrane region" description="Helical" evidence="6">
    <location>
        <begin position="383"/>
        <end position="411"/>
    </location>
</feature>
<dbReference type="Pfam" id="PF04632">
    <property type="entry name" value="FUSC"/>
    <property type="match status" value="1"/>
</dbReference>
<keyword evidence="5 6" id="KW-0472">Membrane</keyword>
<dbReference type="EMBL" id="JBBPBN010000505">
    <property type="protein sequence ID" value="KAK8485361.1"/>
    <property type="molecule type" value="Genomic_DNA"/>
</dbReference>
<evidence type="ECO:0000256" key="5">
    <source>
        <dbReference type="ARBA" id="ARBA00023136"/>
    </source>
</evidence>
<evidence type="ECO:0000313" key="7">
    <source>
        <dbReference type="EMBL" id="KAK8485361.1"/>
    </source>
</evidence>
<protein>
    <submittedName>
        <fullName evidence="7">Uncharacterized protein</fullName>
    </submittedName>
</protein>
<feature type="transmembrane region" description="Helical" evidence="6">
    <location>
        <begin position="12"/>
        <end position="32"/>
    </location>
</feature>
<evidence type="ECO:0000256" key="1">
    <source>
        <dbReference type="ARBA" id="ARBA00004651"/>
    </source>
</evidence>
<keyword evidence="4 6" id="KW-1133">Transmembrane helix</keyword>
<feature type="transmembrane region" description="Helical" evidence="6">
    <location>
        <begin position="450"/>
        <end position="473"/>
    </location>
</feature>
<evidence type="ECO:0000256" key="4">
    <source>
        <dbReference type="ARBA" id="ARBA00022989"/>
    </source>
</evidence>
<evidence type="ECO:0000256" key="6">
    <source>
        <dbReference type="SAM" id="Phobius"/>
    </source>
</evidence>
<evidence type="ECO:0000256" key="2">
    <source>
        <dbReference type="ARBA" id="ARBA00022475"/>
    </source>
</evidence>
<evidence type="ECO:0000313" key="8">
    <source>
        <dbReference type="Proteomes" id="UP001396334"/>
    </source>
</evidence>
<reference evidence="7 8" key="1">
    <citation type="journal article" date="2024" name="G3 (Bethesda)">
        <title>Genome assembly of Hibiscus sabdariffa L. provides insights into metabolisms of medicinal natural products.</title>
        <authorList>
            <person name="Kim T."/>
        </authorList>
    </citation>
    <scope>NUCLEOTIDE SEQUENCE [LARGE SCALE GENOMIC DNA]</scope>
    <source>
        <strain evidence="7">TK-2024</strain>
        <tissue evidence="7">Old leaves</tissue>
    </source>
</reference>
<dbReference type="Proteomes" id="UP001396334">
    <property type="component" value="Unassembled WGS sequence"/>
</dbReference>
<sequence>MYTSQAPWRLRLGSAFRTVLACSIVGCTTLYGPESVRALLRFPAFSYVATILIVSDSTLGDALRGCWHVLYAIIQVMLPSMLILRLIGPSGFSRGLAALLVALSSFLIALPGSTHLTAKRIALGQIVIVYVGAVIQGAETGVIILPIHVAASTALGALASILAMLFPYPHLAYREVRKVCGFYSENASHRFNRLVEAFCAKDNMAALNLITDARLFSKAGAKLLGSIKDKHEGVLWEKPWLRFLKPEHSEPGEKLQEMNMPIQGMELALTTCSTFPVKIMDEELQGAVQTAKKQIALKLEQVMLSMPFDAATAPETKGEYTNKSSWTRKAISTNHEDLSPFFFLYCMELHQDGPESIVKDGEEAKAQESNQTKKQGKSRMKQILSFSCENLLFAIKCSLTLGLAVLFGLIYNIDNAYWSGITVAISFVTERQATFTVANARAQGTAMGSVYGILCCFMFKNLTDLRFLLLLPWIIFTSFLRHSRMYGESGGIAAVIGALLILGREDYGSPNEFAIARMAEVSIGLICFVAVEILMHPARSATQAKTELSRTLRAIHECFQIFGLYTNRKENSRELLRGKQKNLKYHARELQNFIAEAELEPDFWFLPFHRCCYNKLVRSIYKVSDLLHFSIHQIGFLSQASQILGITWEDIQQHISNELEHLAVKTGSLSKCLDKVLLVKSLADIEKQLQPEHVSHDLESGKSPNGALSTHLGSEENSILEIGNSFLQQTIRVSDKTEGNEVEEMLKSRMVLCLTGLGFCLNNLKREAMEIEKEIAELLKWENPTSCNLYEEWLNSDPAISNILSEGETNKEMTKDGAIFLDSDIVKGFETQQKYTRK</sequence>
<feature type="transmembrane region" description="Helical" evidence="6">
    <location>
        <begin position="144"/>
        <end position="168"/>
    </location>
</feature>
<comment type="caution">
    <text evidence="7">The sequence shown here is derived from an EMBL/GenBank/DDBJ whole genome shotgun (WGS) entry which is preliminary data.</text>
</comment>
<name>A0ABR1ZYB8_9ROSI</name>
<proteinExistence type="predicted"/>
<comment type="subcellular location">
    <subcellularLocation>
        <location evidence="1">Cell membrane</location>
        <topology evidence="1">Multi-pass membrane protein</topology>
    </subcellularLocation>
</comment>
<feature type="transmembrane region" description="Helical" evidence="6">
    <location>
        <begin position="122"/>
        <end position="138"/>
    </location>
</feature>
<dbReference type="PANTHER" id="PTHR30509">
    <property type="entry name" value="P-HYDROXYBENZOIC ACID EFFLUX PUMP SUBUNIT-RELATED"/>
    <property type="match status" value="1"/>
</dbReference>
<organism evidence="7 8">
    <name type="scientific">Hibiscus sabdariffa</name>
    <name type="common">roselle</name>
    <dbReference type="NCBI Taxonomy" id="183260"/>
    <lineage>
        <taxon>Eukaryota</taxon>
        <taxon>Viridiplantae</taxon>
        <taxon>Streptophyta</taxon>
        <taxon>Embryophyta</taxon>
        <taxon>Tracheophyta</taxon>
        <taxon>Spermatophyta</taxon>
        <taxon>Magnoliopsida</taxon>
        <taxon>eudicotyledons</taxon>
        <taxon>Gunneridae</taxon>
        <taxon>Pentapetalae</taxon>
        <taxon>rosids</taxon>
        <taxon>malvids</taxon>
        <taxon>Malvales</taxon>
        <taxon>Malvaceae</taxon>
        <taxon>Malvoideae</taxon>
        <taxon>Hibiscus</taxon>
    </lineage>
</organism>
<keyword evidence="2" id="KW-1003">Cell membrane</keyword>
<feature type="transmembrane region" description="Helical" evidence="6">
    <location>
        <begin position="514"/>
        <end position="535"/>
    </location>
</feature>
<feature type="transmembrane region" description="Helical" evidence="6">
    <location>
        <begin position="485"/>
        <end position="502"/>
    </location>
</feature>